<dbReference type="Proteomes" id="UP001295684">
    <property type="component" value="Unassembled WGS sequence"/>
</dbReference>
<keyword evidence="2" id="KW-1185">Reference proteome</keyword>
<accession>A0AAD1XFF0</accession>
<evidence type="ECO:0000313" key="1">
    <source>
        <dbReference type="EMBL" id="CAI2369341.1"/>
    </source>
</evidence>
<dbReference type="EMBL" id="CAMPGE010010492">
    <property type="protein sequence ID" value="CAI2369341.1"/>
    <property type="molecule type" value="Genomic_DNA"/>
</dbReference>
<name>A0AAD1XFF0_EUPCR</name>
<comment type="caution">
    <text evidence="1">The sequence shown here is derived from an EMBL/GenBank/DDBJ whole genome shotgun (WGS) entry which is preliminary data.</text>
</comment>
<organism evidence="1 2">
    <name type="scientific">Euplotes crassus</name>
    <dbReference type="NCBI Taxonomy" id="5936"/>
    <lineage>
        <taxon>Eukaryota</taxon>
        <taxon>Sar</taxon>
        <taxon>Alveolata</taxon>
        <taxon>Ciliophora</taxon>
        <taxon>Intramacronucleata</taxon>
        <taxon>Spirotrichea</taxon>
        <taxon>Hypotrichia</taxon>
        <taxon>Euplotida</taxon>
        <taxon>Euplotidae</taxon>
        <taxon>Moneuplotes</taxon>
    </lineage>
</organism>
<sequence>MKSFHHFTFEYDQLFPQWDFTIDQAELLRFSEKYGTVECEIDDNDPQQKMLKCASLGNDACLKINEPEIGKSYCLRKTPKRRVQSFLGESSLKLRHTLDPSLFSSARGKYSQRKDIVLKSILRAIRRFYVNIFRARYPSLFICRVVYISESQIKEAVQEMCIELFTAEVKEKYHLNVFMQTLLDFKPPVYKEEHHVVIKRANQILKCCKSFSTNTFNKFCDDPCFRKICQKILISFEEEFLATLKNKEQNLERYKAVLCSFCE</sequence>
<dbReference type="AlphaFoldDB" id="A0AAD1XFF0"/>
<protein>
    <submittedName>
        <fullName evidence="1">Uncharacterized protein</fullName>
    </submittedName>
</protein>
<reference evidence="1" key="1">
    <citation type="submission" date="2023-07" db="EMBL/GenBank/DDBJ databases">
        <authorList>
            <consortium name="AG Swart"/>
            <person name="Singh M."/>
            <person name="Singh A."/>
            <person name="Seah K."/>
            <person name="Emmerich C."/>
        </authorList>
    </citation>
    <scope>NUCLEOTIDE SEQUENCE</scope>
    <source>
        <strain evidence="1">DP1</strain>
    </source>
</reference>
<evidence type="ECO:0000313" key="2">
    <source>
        <dbReference type="Proteomes" id="UP001295684"/>
    </source>
</evidence>
<gene>
    <name evidence="1" type="ORF">ECRASSUSDP1_LOCUS10640</name>
</gene>
<proteinExistence type="predicted"/>